<sequence>MVVGGKVCKRRRTCFRRRRRRPRLKLPPRFPMSIERRARPHHPSLLCLSRSETALHLLAASLQPYSALFSTEKDPVKFPVDGTLSNFWELFLRVQGLKDIQVAELTDCRDLQSRSCMQRASCYNSRRVAYGAFLLLSAWGLLLRIQAIQARKSDQVAALELEDYRSVHLFLCKANMVPRCSRAGSCSELAATEVQGI</sequence>
<organism evidence="1 2">
    <name type="scientific">Lentinus brumalis</name>
    <dbReference type="NCBI Taxonomy" id="2498619"/>
    <lineage>
        <taxon>Eukaryota</taxon>
        <taxon>Fungi</taxon>
        <taxon>Dikarya</taxon>
        <taxon>Basidiomycota</taxon>
        <taxon>Agaricomycotina</taxon>
        <taxon>Agaricomycetes</taxon>
        <taxon>Polyporales</taxon>
        <taxon>Polyporaceae</taxon>
        <taxon>Lentinus</taxon>
    </lineage>
</organism>
<protein>
    <submittedName>
        <fullName evidence="1">Uncharacterized protein</fullName>
    </submittedName>
</protein>
<dbReference type="AlphaFoldDB" id="A0A371DFK6"/>
<evidence type="ECO:0000313" key="1">
    <source>
        <dbReference type="EMBL" id="RDX51335.1"/>
    </source>
</evidence>
<dbReference type="EMBL" id="KZ857395">
    <property type="protein sequence ID" value="RDX51335.1"/>
    <property type="molecule type" value="Genomic_DNA"/>
</dbReference>
<keyword evidence="2" id="KW-1185">Reference proteome</keyword>
<dbReference type="Proteomes" id="UP000256964">
    <property type="component" value="Unassembled WGS sequence"/>
</dbReference>
<reference evidence="1 2" key="1">
    <citation type="journal article" date="2018" name="Biotechnol. Biofuels">
        <title>Integrative visual omics of the white-rot fungus Polyporus brumalis exposes the biotechnological potential of its oxidative enzymes for delignifying raw plant biomass.</title>
        <authorList>
            <person name="Miyauchi S."/>
            <person name="Rancon A."/>
            <person name="Drula E."/>
            <person name="Hage H."/>
            <person name="Chaduli D."/>
            <person name="Favel A."/>
            <person name="Grisel S."/>
            <person name="Henrissat B."/>
            <person name="Herpoel-Gimbert I."/>
            <person name="Ruiz-Duenas F.J."/>
            <person name="Chevret D."/>
            <person name="Hainaut M."/>
            <person name="Lin J."/>
            <person name="Wang M."/>
            <person name="Pangilinan J."/>
            <person name="Lipzen A."/>
            <person name="Lesage-Meessen L."/>
            <person name="Navarro D."/>
            <person name="Riley R."/>
            <person name="Grigoriev I.V."/>
            <person name="Zhou S."/>
            <person name="Raouche S."/>
            <person name="Rosso M.N."/>
        </authorList>
    </citation>
    <scope>NUCLEOTIDE SEQUENCE [LARGE SCALE GENOMIC DNA]</scope>
    <source>
        <strain evidence="1 2">BRFM 1820</strain>
    </source>
</reference>
<accession>A0A371DFK6</accession>
<gene>
    <name evidence="1" type="ORF">OH76DRAFT_325947</name>
</gene>
<name>A0A371DFK6_9APHY</name>
<proteinExistence type="predicted"/>
<evidence type="ECO:0000313" key="2">
    <source>
        <dbReference type="Proteomes" id="UP000256964"/>
    </source>
</evidence>